<dbReference type="AlphaFoldDB" id="A0A1U9Z970"/>
<evidence type="ECO:0000256" key="2">
    <source>
        <dbReference type="SAM" id="Phobius"/>
    </source>
</evidence>
<feature type="domain" description="Multidrug resistance protein MdtA-like barrel-sandwich hybrid" evidence="3">
    <location>
        <begin position="53"/>
        <end position="244"/>
    </location>
</feature>
<geneLocation type="plasmid" evidence="6">
    <name>pmm593</name>
</geneLocation>
<evidence type="ECO:0000313" key="5">
    <source>
        <dbReference type="EMBL" id="AQZ54122.1"/>
    </source>
</evidence>
<dbReference type="EMBL" id="CP020331">
    <property type="protein sequence ID" value="AQZ54122.1"/>
    <property type="molecule type" value="Genomic_DNA"/>
</dbReference>
<proteinExistence type="predicted"/>
<sequence>MTRIIRSFATYLTLAIGIAGIVALLFAWNLPPFGGAVERTDDAYVQGKVTLLSPQLSALVAEVPVTDFQTVRKGDLLVRLDDRIYSQQLAQAEASLRSAEAALDSNAQAQKTAKANISSAEAGVESAKASLENAKSQWDRMERLSAKELSTGSDMDKARATLDQAKAAVAQANAKVAVAREALQTTIVNRRALEASVAAAEAARSLAEINLENTKITAPRDGTLGQVKAREGQYVTAGAQLVALVPDSRWVIANYKETQLKGLKPGQKVTFTVDALNGEAFTGHIESFSPASGSQFSVITPDNATGNFTKVAQRVPVRIEIDPGQTDADKLAPGLSVIARVDTSQS</sequence>
<dbReference type="PANTHER" id="PTHR30386:SF24">
    <property type="entry name" value="MULTIDRUG RESISTANCE EFFLUX PUMP"/>
    <property type="match status" value="1"/>
</dbReference>
<dbReference type="PANTHER" id="PTHR30386">
    <property type="entry name" value="MEMBRANE FUSION SUBUNIT OF EMRAB-TOLC MULTIDRUG EFFLUX PUMP"/>
    <property type="match status" value="1"/>
</dbReference>
<dbReference type="eggNOG" id="COG1566">
    <property type="taxonomic scope" value="Bacteria"/>
</dbReference>
<feature type="transmembrane region" description="Helical" evidence="2">
    <location>
        <begin position="12"/>
        <end position="30"/>
    </location>
</feature>
<keyword evidence="1" id="KW-0175">Coiled coil</keyword>
<protein>
    <submittedName>
        <fullName evidence="5">Multidrug resistance protein MdtN</fullName>
    </submittedName>
</protein>
<dbReference type="InterPro" id="IPR050739">
    <property type="entry name" value="MFP"/>
</dbReference>
<keyword evidence="2" id="KW-0472">Membrane</keyword>
<evidence type="ECO:0000259" key="4">
    <source>
        <dbReference type="Pfam" id="PF25963"/>
    </source>
</evidence>
<dbReference type="Gene3D" id="2.40.30.170">
    <property type="match status" value="1"/>
</dbReference>
<evidence type="ECO:0000313" key="6">
    <source>
        <dbReference type="Proteomes" id="UP000191135"/>
    </source>
</evidence>
<dbReference type="Gene3D" id="2.40.50.100">
    <property type="match status" value="1"/>
</dbReference>
<evidence type="ECO:0000259" key="3">
    <source>
        <dbReference type="Pfam" id="PF25917"/>
    </source>
</evidence>
<dbReference type="InterPro" id="IPR058625">
    <property type="entry name" value="MdtA-like_BSH"/>
</dbReference>
<dbReference type="Pfam" id="PF25917">
    <property type="entry name" value="BSH_RND"/>
    <property type="match status" value="1"/>
</dbReference>
<dbReference type="Gene3D" id="1.10.287.470">
    <property type="entry name" value="Helix hairpin bin"/>
    <property type="match status" value="2"/>
</dbReference>
<dbReference type="SUPFAM" id="SSF111369">
    <property type="entry name" value="HlyD-like secretion proteins"/>
    <property type="match status" value="3"/>
</dbReference>
<dbReference type="RefSeq" id="WP_018066805.1">
    <property type="nucleotide sequence ID" value="NZ_AQWH01000028.1"/>
</dbReference>
<organism evidence="5 6">
    <name type="scientific">Martelella mediterranea DSM 17316</name>
    <dbReference type="NCBI Taxonomy" id="1122214"/>
    <lineage>
        <taxon>Bacteria</taxon>
        <taxon>Pseudomonadati</taxon>
        <taxon>Pseudomonadota</taxon>
        <taxon>Alphaproteobacteria</taxon>
        <taxon>Hyphomicrobiales</taxon>
        <taxon>Aurantimonadaceae</taxon>
        <taxon>Martelella</taxon>
    </lineage>
</organism>
<keyword evidence="2" id="KW-0812">Transmembrane</keyword>
<dbReference type="GO" id="GO:0055085">
    <property type="term" value="P:transmembrane transport"/>
    <property type="evidence" value="ECO:0007669"/>
    <property type="project" value="InterPro"/>
</dbReference>
<keyword evidence="6" id="KW-1185">Reference proteome</keyword>
<feature type="coiled-coil region" evidence="1">
    <location>
        <begin position="89"/>
        <end position="182"/>
    </location>
</feature>
<reference evidence="5 6" key="1">
    <citation type="submission" date="2017-03" db="EMBL/GenBank/DDBJ databases">
        <title>Foreign affairs: Plasmid Transfer between Roseobacters and Rhizobia.</title>
        <authorList>
            <person name="Bartling P."/>
            <person name="Bunk B."/>
            <person name="Overmann J."/>
            <person name="Brinkmann H."/>
            <person name="Petersen J."/>
        </authorList>
    </citation>
    <scope>NUCLEOTIDE SEQUENCE [LARGE SCALE GENOMIC DNA]</scope>
    <source>
        <strain evidence="5 6">MACL11</strain>
        <plasmid evidence="6">Plasmid pmm593</plasmid>
    </source>
</reference>
<dbReference type="InterPro" id="IPR058634">
    <property type="entry name" value="AaeA-lik-b-barrel"/>
</dbReference>
<gene>
    <name evidence="5" type="primary">mdtN_5</name>
    <name evidence="5" type="ORF">Mame_04830</name>
</gene>
<keyword evidence="5" id="KW-0614">Plasmid</keyword>
<evidence type="ECO:0000256" key="1">
    <source>
        <dbReference type="SAM" id="Coils"/>
    </source>
</evidence>
<keyword evidence="2" id="KW-1133">Transmembrane helix</keyword>
<dbReference type="Pfam" id="PF25963">
    <property type="entry name" value="Beta-barrel_AAEA"/>
    <property type="match status" value="1"/>
</dbReference>
<feature type="domain" description="p-hydroxybenzoic acid efflux pump subunit AaeA-like beta-barrel" evidence="4">
    <location>
        <begin position="250"/>
        <end position="334"/>
    </location>
</feature>
<name>A0A1U9Z970_9HYPH</name>
<dbReference type="Proteomes" id="UP000191135">
    <property type="component" value="Plasmid pMM593"/>
</dbReference>
<accession>A0A1U9Z970</accession>
<dbReference type="KEGG" id="mmed:Mame_04830"/>
<dbReference type="OrthoDB" id="9811754at2"/>